<evidence type="ECO:0000256" key="1">
    <source>
        <dbReference type="ARBA" id="ARBA00004141"/>
    </source>
</evidence>
<dbReference type="Proteomes" id="UP000654918">
    <property type="component" value="Unassembled WGS sequence"/>
</dbReference>
<dbReference type="Pfam" id="PF03619">
    <property type="entry name" value="Solute_trans_a"/>
    <property type="match status" value="1"/>
</dbReference>
<evidence type="ECO:0000313" key="6">
    <source>
        <dbReference type="EMBL" id="KAF6815483.1"/>
    </source>
</evidence>
<evidence type="ECO:0000256" key="3">
    <source>
        <dbReference type="ARBA" id="ARBA00022989"/>
    </source>
</evidence>
<evidence type="ECO:0000256" key="5">
    <source>
        <dbReference type="SAM" id="Phobius"/>
    </source>
</evidence>
<protein>
    <submittedName>
        <fullName evidence="6">Duf300 domain-containing protein</fullName>
    </submittedName>
</protein>
<feature type="transmembrane region" description="Helical" evidence="5">
    <location>
        <begin position="165"/>
        <end position="182"/>
    </location>
</feature>
<name>A0A8H6JMW5_9PEZI</name>
<reference evidence="6" key="1">
    <citation type="journal article" date="2020" name="Phytopathology">
        <title>Genome Sequence Resources of Colletotrichum truncatum, C. plurivorum, C. musicola, and C. sojae: Four Species Pathogenic to Soybean (Glycine max).</title>
        <authorList>
            <person name="Rogerio F."/>
            <person name="Boufleur T.R."/>
            <person name="Ciampi-Guillardi M."/>
            <person name="Sukno S.A."/>
            <person name="Thon M.R."/>
            <person name="Massola Junior N.S."/>
            <person name="Baroncelli R."/>
        </authorList>
    </citation>
    <scope>NUCLEOTIDE SEQUENCE</scope>
    <source>
        <strain evidence="6">LFN00145</strain>
    </source>
</reference>
<keyword evidence="3 5" id="KW-1133">Transmembrane helix</keyword>
<sequence length="324" mass="36386">MVPVYTIACTISIQFYRQHVYIASIYEFYQSLVIAAFFLLLCQYLQHDATSLSQAFAIVEPKPWIYPIRFFVVHVGRNKAGKAQDGIRLLNTIWVGVFQFCFVKFAGALIKCVTEAADVYCKESNSASHAKIWIMVIEIISLVTAMMCLLQFYHQTREQIKQHNALLKFAAIKIVIFVFYVQSGPQFIFGMLTKEGGAIKPTAYISHPSWAVGLPNTLLCFEMAAVSVMHLWAYPYGPYVMCQPQQSDVPLADGVEDSHMAYDSGSQDAFASSNSADLAATKSSVGGAYGIGRAMFDMFNFLDIVRAVAQGSHWLFVQRRRVRR</sequence>
<accession>A0A8H6JMW5</accession>
<keyword evidence="2 5" id="KW-0812">Transmembrane</keyword>
<gene>
    <name evidence="6" type="ORF">CPLU01_14132</name>
</gene>
<keyword evidence="7" id="KW-1185">Reference proteome</keyword>
<dbReference type="GO" id="GO:0016020">
    <property type="term" value="C:membrane"/>
    <property type="evidence" value="ECO:0007669"/>
    <property type="project" value="UniProtKB-SubCell"/>
</dbReference>
<dbReference type="AlphaFoldDB" id="A0A8H6JMW5"/>
<dbReference type="InterPro" id="IPR005178">
    <property type="entry name" value="Ostalpha/TMEM184C"/>
</dbReference>
<feature type="transmembrane region" description="Helical" evidence="5">
    <location>
        <begin position="20"/>
        <end position="42"/>
    </location>
</feature>
<dbReference type="EMBL" id="WIGO01000356">
    <property type="protein sequence ID" value="KAF6815483.1"/>
    <property type="molecule type" value="Genomic_DNA"/>
</dbReference>
<proteinExistence type="predicted"/>
<dbReference type="SMART" id="SM01417">
    <property type="entry name" value="Solute_trans_a"/>
    <property type="match status" value="1"/>
</dbReference>
<dbReference type="PANTHER" id="PTHR23423">
    <property type="entry name" value="ORGANIC SOLUTE TRANSPORTER-RELATED"/>
    <property type="match status" value="1"/>
</dbReference>
<evidence type="ECO:0000313" key="7">
    <source>
        <dbReference type="Proteomes" id="UP000654918"/>
    </source>
</evidence>
<evidence type="ECO:0000256" key="2">
    <source>
        <dbReference type="ARBA" id="ARBA00022692"/>
    </source>
</evidence>
<keyword evidence="4 5" id="KW-0472">Membrane</keyword>
<comment type="subcellular location">
    <subcellularLocation>
        <location evidence="1">Membrane</location>
        <topology evidence="1">Multi-pass membrane protein</topology>
    </subcellularLocation>
</comment>
<organism evidence="6 7">
    <name type="scientific">Colletotrichum plurivorum</name>
    <dbReference type="NCBI Taxonomy" id="2175906"/>
    <lineage>
        <taxon>Eukaryota</taxon>
        <taxon>Fungi</taxon>
        <taxon>Dikarya</taxon>
        <taxon>Ascomycota</taxon>
        <taxon>Pezizomycotina</taxon>
        <taxon>Sordariomycetes</taxon>
        <taxon>Hypocreomycetidae</taxon>
        <taxon>Glomerellales</taxon>
        <taxon>Glomerellaceae</taxon>
        <taxon>Colletotrichum</taxon>
        <taxon>Colletotrichum orchidearum species complex</taxon>
    </lineage>
</organism>
<feature type="transmembrane region" description="Helical" evidence="5">
    <location>
        <begin position="130"/>
        <end position="153"/>
    </location>
</feature>
<feature type="transmembrane region" description="Helical" evidence="5">
    <location>
        <begin position="89"/>
        <end position="110"/>
    </location>
</feature>
<comment type="caution">
    <text evidence="6">The sequence shown here is derived from an EMBL/GenBank/DDBJ whole genome shotgun (WGS) entry which is preliminary data.</text>
</comment>
<evidence type="ECO:0000256" key="4">
    <source>
        <dbReference type="ARBA" id="ARBA00023136"/>
    </source>
</evidence>